<evidence type="ECO:0000259" key="4">
    <source>
        <dbReference type="Pfam" id="PF00326"/>
    </source>
</evidence>
<dbReference type="GO" id="GO:0006508">
    <property type="term" value="P:proteolysis"/>
    <property type="evidence" value="ECO:0007669"/>
    <property type="project" value="InterPro"/>
</dbReference>
<dbReference type="AlphaFoldDB" id="A0A4R6QK32"/>
<evidence type="ECO:0000256" key="2">
    <source>
        <dbReference type="SAM" id="MobiDB-lite"/>
    </source>
</evidence>
<dbReference type="SUPFAM" id="SSF82171">
    <property type="entry name" value="DPP6 N-terminal domain-like"/>
    <property type="match status" value="1"/>
</dbReference>
<evidence type="ECO:0000256" key="1">
    <source>
        <dbReference type="SAM" id="Coils"/>
    </source>
</evidence>
<keyword evidence="7" id="KW-1185">Reference proteome</keyword>
<keyword evidence="3" id="KW-0732">Signal</keyword>
<keyword evidence="6" id="KW-0378">Hydrolase</keyword>
<evidence type="ECO:0000259" key="5">
    <source>
        <dbReference type="Pfam" id="PF00930"/>
    </source>
</evidence>
<evidence type="ECO:0000256" key="3">
    <source>
        <dbReference type="SAM" id="SignalP"/>
    </source>
</evidence>
<keyword evidence="1" id="KW-0175">Coiled coil</keyword>
<dbReference type="RefSeq" id="WP_133701786.1">
    <property type="nucleotide sequence ID" value="NZ_SNXS01000004.1"/>
</dbReference>
<dbReference type="OrthoDB" id="9812921at2"/>
<accession>A0A4R6QK32</accession>
<name>A0A4R6QK32_9BURK</name>
<gene>
    <name evidence="6" type="ORF">DES47_104212</name>
</gene>
<dbReference type="Proteomes" id="UP000295361">
    <property type="component" value="Unassembled WGS sequence"/>
</dbReference>
<dbReference type="GO" id="GO:0008236">
    <property type="term" value="F:serine-type peptidase activity"/>
    <property type="evidence" value="ECO:0007669"/>
    <property type="project" value="InterPro"/>
</dbReference>
<feature type="domain" description="Dipeptidylpeptidase IV N-terminal" evidence="5">
    <location>
        <begin position="415"/>
        <end position="560"/>
    </location>
</feature>
<proteinExistence type="predicted"/>
<dbReference type="PANTHER" id="PTHR11731:SF193">
    <property type="entry name" value="DIPEPTIDYL PEPTIDASE 9"/>
    <property type="match status" value="1"/>
</dbReference>
<feature type="signal peptide" evidence="3">
    <location>
        <begin position="1"/>
        <end position="23"/>
    </location>
</feature>
<reference evidence="6 7" key="1">
    <citation type="submission" date="2019-03" db="EMBL/GenBank/DDBJ databases">
        <title>Genomic Encyclopedia of Type Strains, Phase IV (KMG-IV): sequencing the most valuable type-strain genomes for metagenomic binning, comparative biology and taxonomic classification.</title>
        <authorList>
            <person name="Goeker M."/>
        </authorList>
    </citation>
    <scope>NUCLEOTIDE SEQUENCE [LARGE SCALE GENOMIC DNA]</scope>
    <source>
        <strain evidence="6 7">DSM 16998</strain>
    </source>
</reference>
<feature type="chain" id="PRO_5020447584" evidence="3">
    <location>
        <begin position="24"/>
        <end position="880"/>
    </location>
</feature>
<dbReference type="GO" id="GO:0004177">
    <property type="term" value="F:aminopeptidase activity"/>
    <property type="evidence" value="ECO:0007669"/>
    <property type="project" value="UniProtKB-KW"/>
</dbReference>
<feature type="domain" description="Peptidase S9 prolyl oligopeptidase catalytic" evidence="4">
    <location>
        <begin position="676"/>
        <end position="874"/>
    </location>
</feature>
<dbReference type="InterPro" id="IPR050278">
    <property type="entry name" value="Serine_Prot_S9B/DPPIV"/>
</dbReference>
<dbReference type="InterPro" id="IPR001375">
    <property type="entry name" value="Peptidase_S9_cat"/>
</dbReference>
<feature type="coiled-coil region" evidence="1">
    <location>
        <begin position="108"/>
        <end position="168"/>
    </location>
</feature>
<dbReference type="GO" id="GO:0008239">
    <property type="term" value="F:dipeptidyl-peptidase activity"/>
    <property type="evidence" value="ECO:0007669"/>
    <property type="project" value="TreeGrafter"/>
</dbReference>
<dbReference type="PANTHER" id="PTHR11731">
    <property type="entry name" value="PROTEASE FAMILY S9B,C DIPEPTIDYL-PEPTIDASE IV-RELATED"/>
    <property type="match status" value="1"/>
</dbReference>
<dbReference type="SUPFAM" id="SSF53474">
    <property type="entry name" value="alpha/beta-Hydrolases"/>
    <property type="match status" value="1"/>
</dbReference>
<keyword evidence="6" id="KW-0645">Protease</keyword>
<dbReference type="EMBL" id="SNXS01000004">
    <property type="protein sequence ID" value="TDP63930.1"/>
    <property type="molecule type" value="Genomic_DNA"/>
</dbReference>
<comment type="caution">
    <text evidence="6">The sequence shown here is derived from an EMBL/GenBank/DDBJ whole genome shotgun (WGS) entry which is preliminary data.</text>
</comment>
<dbReference type="InterPro" id="IPR002469">
    <property type="entry name" value="Peptidase_S9B_N"/>
</dbReference>
<dbReference type="InParanoid" id="A0A4R6QK32"/>
<evidence type="ECO:0000313" key="7">
    <source>
        <dbReference type="Proteomes" id="UP000295361"/>
    </source>
</evidence>
<protein>
    <submittedName>
        <fullName evidence="6">Dipeptidyl aminopeptidase/acylaminoacyl peptidase</fullName>
    </submittedName>
</protein>
<dbReference type="InterPro" id="IPR011042">
    <property type="entry name" value="6-blade_b-propeller_TolB-like"/>
</dbReference>
<dbReference type="Pfam" id="PF00930">
    <property type="entry name" value="DPPIV_N"/>
    <property type="match status" value="1"/>
</dbReference>
<sequence length="880" mass="98820">MILNRTLAALAFGALAVLGNSQAASAPISAAALKPQDLTLEQLYRAKPYRGVDAKGMDFSHDGRYLAYLWNPFGEAGTDLYIHDSLTGQTRRITSLAVMQAYDAPEDVARFRRKAEQREREYAQTQARMQDQAAYLAGAKVDLGAWEREALEQAKREFLDKKARDEAQKRLEAERLGDEPKKEADKTDADKARDKDKSADKELWEWRDELKKKLARDKLKPTDTYPGVEAVQWANKAPELIFQYRGDLFRVQAASGAIERLTQTDRPERIVAYTPDDSGYVFMDETRVLRAVFAQGGVTQLSRELIHADDAERKYRIERSVLTEDQRFIALIARAPLSVGDKIPAPPPPKVRQVEIMNYGERFATAKKVDREVSDDKRLQQPLALFIRKVGAANAAQPEPVFSHPGGDVWFEMSALSWAKDGSRYTFATWEREKQRLRIYVGLADEAAVPELVLERKGEGKTGHEVVNVIAPRFTPDGKTMIAVLDDEGYRQPYVIDTAARTARALLKGEFEAHGLIGFTPDSRHVLLAANRDDPAAMNLYRVDLSNGAMQALGRAGDYHRQPRASDDGRKLAAVAGNWAQRPELKLIDAASPQPATRTLTDSHDKAWAQVDLLRPERFSFRNRHGDLVQGYVFKPPGWRASDRRPAIVYLYGGPLNDRHTVEVDSFQSTAYLFGMYMAARHGFVTVAFDPRGQSNYGRRFSAANWEQPGQAQTEDLQDLVKHLGQGWGVDTQRLGLTGWSFGGFQTQYTMYTDPDLFAAGAAGAGPTEWENYNSWYSGRTLGKTERSKTTLKRFSLLPMAKGLRKPLLLVHGMQDPNVLYQDTVNVYRALLESGKEGLVELFLDPDGEHGLDGAVNRKALHKRYERFFLQHLGRVGGRP</sequence>
<keyword evidence="6" id="KW-0031">Aminopeptidase</keyword>
<dbReference type="Gene3D" id="2.120.10.30">
    <property type="entry name" value="TolB, C-terminal domain"/>
    <property type="match status" value="1"/>
</dbReference>
<organism evidence="6 7">
    <name type="scientific">Roseateles toxinivorans</name>
    <dbReference type="NCBI Taxonomy" id="270368"/>
    <lineage>
        <taxon>Bacteria</taxon>
        <taxon>Pseudomonadati</taxon>
        <taxon>Pseudomonadota</taxon>
        <taxon>Betaproteobacteria</taxon>
        <taxon>Burkholderiales</taxon>
        <taxon>Sphaerotilaceae</taxon>
        <taxon>Roseateles</taxon>
    </lineage>
</organism>
<evidence type="ECO:0000313" key="6">
    <source>
        <dbReference type="EMBL" id="TDP63930.1"/>
    </source>
</evidence>
<dbReference type="Pfam" id="PF00326">
    <property type="entry name" value="Peptidase_S9"/>
    <property type="match status" value="1"/>
</dbReference>
<feature type="region of interest" description="Disordered" evidence="2">
    <location>
        <begin position="171"/>
        <end position="198"/>
    </location>
</feature>
<dbReference type="Gene3D" id="3.40.50.1820">
    <property type="entry name" value="alpha/beta hydrolase"/>
    <property type="match status" value="1"/>
</dbReference>
<dbReference type="InterPro" id="IPR029058">
    <property type="entry name" value="AB_hydrolase_fold"/>
</dbReference>